<reference evidence="3 4" key="1">
    <citation type="journal article" date="2011" name="J. Gen. Appl. Microbiol.">
        <title>Draft genome sequencing of the enigmatic yeast Saitoella complicata.</title>
        <authorList>
            <person name="Nishida H."/>
            <person name="Hamamoto M."/>
            <person name="Sugiyama J."/>
        </authorList>
    </citation>
    <scope>NUCLEOTIDE SEQUENCE [LARGE SCALE GENOMIC DNA]</scope>
    <source>
        <strain evidence="3 4">NRRL Y-17804</strain>
    </source>
</reference>
<name>A0A0E9NPP7_SAICN</name>
<dbReference type="Gene3D" id="3.90.810.10">
    <property type="entry name" value="CRIB domain"/>
    <property type="match status" value="1"/>
</dbReference>
<reference evidence="3 4" key="3">
    <citation type="journal article" date="2015" name="Genome Announc.">
        <title>Draft Genome Sequence of the Archiascomycetous Yeast Saitoella complicata.</title>
        <authorList>
            <person name="Yamauchi K."/>
            <person name="Kondo S."/>
            <person name="Hamamoto M."/>
            <person name="Takahashi Y."/>
            <person name="Ogura Y."/>
            <person name="Hayashi T."/>
            <person name="Nishida H."/>
        </authorList>
    </citation>
    <scope>NUCLEOTIDE SEQUENCE [LARGE SCALE GENOMIC DNA]</scope>
    <source>
        <strain evidence="3 4">NRRL Y-17804</strain>
    </source>
</reference>
<proteinExistence type="predicted"/>
<keyword evidence="4" id="KW-1185">Reference proteome</keyword>
<dbReference type="InterPro" id="IPR000095">
    <property type="entry name" value="CRIB_dom"/>
</dbReference>
<dbReference type="Proteomes" id="UP000033140">
    <property type="component" value="Unassembled WGS sequence"/>
</dbReference>
<dbReference type="PROSITE" id="PS50108">
    <property type="entry name" value="CRIB"/>
    <property type="match status" value="1"/>
</dbReference>
<reference evidence="3 4" key="2">
    <citation type="journal article" date="2014" name="J. Gen. Appl. Microbiol.">
        <title>The early diverging ascomycetous budding yeast Saitoella complicata has three histone deacetylases belonging to the Clr6, Hos2, and Rpd3 lineages.</title>
        <authorList>
            <person name="Nishida H."/>
            <person name="Matsumoto T."/>
            <person name="Kondo S."/>
            <person name="Hamamoto M."/>
            <person name="Yoshikawa H."/>
        </authorList>
    </citation>
    <scope>NUCLEOTIDE SEQUENCE [LARGE SCALE GENOMIC DNA]</scope>
    <source>
        <strain evidence="3 4">NRRL Y-17804</strain>
    </source>
</reference>
<feature type="region of interest" description="Disordered" evidence="1">
    <location>
        <begin position="202"/>
        <end position="224"/>
    </location>
</feature>
<dbReference type="AlphaFoldDB" id="A0A0E9NPP7"/>
<feature type="domain" description="CRIB" evidence="2">
    <location>
        <begin position="159"/>
        <end position="172"/>
    </location>
</feature>
<evidence type="ECO:0000313" key="4">
    <source>
        <dbReference type="Proteomes" id="UP000033140"/>
    </source>
</evidence>
<gene>
    <name evidence="3" type="ORF">G7K_5948-t1</name>
</gene>
<evidence type="ECO:0000313" key="3">
    <source>
        <dbReference type="EMBL" id="GAO51857.1"/>
    </source>
</evidence>
<evidence type="ECO:0000259" key="2">
    <source>
        <dbReference type="PROSITE" id="PS50108"/>
    </source>
</evidence>
<organism evidence="3 4">
    <name type="scientific">Saitoella complicata (strain BCRC 22490 / CBS 7301 / JCM 7358 / NBRC 10748 / NRRL Y-17804)</name>
    <dbReference type="NCBI Taxonomy" id="698492"/>
    <lineage>
        <taxon>Eukaryota</taxon>
        <taxon>Fungi</taxon>
        <taxon>Dikarya</taxon>
        <taxon>Ascomycota</taxon>
        <taxon>Taphrinomycotina</taxon>
        <taxon>Taphrinomycotina incertae sedis</taxon>
        <taxon>Saitoella</taxon>
    </lineage>
</organism>
<sequence>MPVSFIEWKDVGITGLTDASYGARRQRNTERRRTHSIKRVKAKSVFGHSQPFEKLKVGSATRNEIKLRCIHPRERRIYFDVSTDRLPPILQVHRQHIVNQHIPRSFTSLPTSSNTHKRSSQTTRYQTMQLATLFPCIPCDGSNNRNQHQHRPRISKAMIGLPSGFQHVGHMGAGDVAPGATITDDSSAMQEISKALHNIPMSGIQPPRRAPAPPTLASPVPVGNGRDNRFWGVEYGKRENGGEGV</sequence>
<accession>A0A0E9NPP7</accession>
<dbReference type="InterPro" id="IPR036936">
    <property type="entry name" value="CRIB_dom_sf"/>
</dbReference>
<evidence type="ECO:0000256" key="1">
    <source>
        <dbReference type="SAM" id="MobiDB-lite"/>
    </source>
</evidence>
<dbReference type="EMBL" id="BACD03000054">
    <property type="protein sequence ID" value="GAO51857.1"/>
    <property type="molecule type" value="Genomic_DNA"/>
</dbReference>
<comment type="caution">
    <text evidence="3">The sequence shown here is derived from an EMBL/GenBank/DDBJ whole genome shotgun (WGS) entry which is preliminary data.</text>
</comment>
<protein>
    <recommendedName>
        <fullName evidence="2">CRIB domain-containing protein</fullName>
    </recommendedName>
</protein>